<dbReference type="EMBL" id="CDHN01000002">
    <property type="protein sequence ID" value="CEJ89627.1"/>
    <property type="molecule type" value="Genomic_DNA"/>
</dbReference>
<dbReference type="Proteomes" id="UP000039046">
    <property type="component" value="Unassembled WGS sequence"/>
</dbReference>
<evidence type="ECO:0008006" key="3">
    <source>
        <dbReference type="Google" id="ProtNLM"/>
    </source>
</evidence>
<accession>A0A0A1TIU3</accession>
<evidence type="ECO:0000313" key="1">
    <source>
        <dbReference type="EMBL" id="CEJ89627.1"/>
    </source>
</evidence>
<sequence>MDTLQDFQLKAIKNIRARALLSKQDANATIRHVLRMSNVDASAIDDLRQRIAKHGHIAIHFHPDRPVKLQDGFTTVAESLALDGVYRSQFETSISNGLVSTVAGGPRDQWEENLFGGAYHEKNITVSPKYRPKYGALDFIGFADGPAPRFGSTYFVLKPEVSSRATFTYGGSQDAPKDVGTIDEIDSILSALLEESFIRDGALGFAGRPAGLLSHIQAQMVTPRASSITTGSNLDHVIEAQIHGEILLSRDVEALVVDGSFAADDDKTSTVLREMGAKFGFPVLFTRGFRLDVDSVPIDFRGPTMPSLAKRISASVVDAKSIGVAAQSLQRDPERWSDRGTYAEVLQELKLLWHILVRFG</sequence>
<protein>
    <recommendedName>
        <fullName evidence="3">DUF3626 domain-containing protein</fullName>
    </recommendedName>
</protein>
<dbReference type="OrthoDB" id="3514773at2759"/>
<organism evidence="1 2">
    <name type="scientific">[Torrubiella] hemipterigena</name>
    <dbReference type="NCBI Taxonomy" id="1531966"/>
    <lineage>
        <taxon>Eukaryota</taxon>
        <taxon>Fungi</taxon>
        <taxon>Dikarya</taxon>
        <taxon>Ascomycota</taxon>
        <taxon>Pezizomycotina</taxon>
        <taxon>Sordariomycetes</taxon>
        <taxon>Hypocreomycetidae</taxon>
        <taxon>Hypocreales</taxon>
        <taxon>Clavicipitaceae</taxon>
        <taxon>Clavicipitaceae incertae sedis</taxon>
        <taxon>'Torrubiella' clade</taxon>
    </lineage>
</organism>
<proteinExistence type="predicted"/>
<name>A0A0A1TIU3_9HYPO</name>
<dbReference type="HOGENOM" id="CLU_062259_0_0_1"/>
<gene>
    <name evidence="1" type="ORF">VHEMI05461</name>
</gene>
<dbReference type="AlphaFoldDB" id="A0A0A1TIU3"/>
<dbReference type="Pfam" id="PF12294">
    <property type="entry name" value="DUF3626"/>
    <property type="match status" value="1"/>
</dbReference>
<reference evidence="1 2" key="1">
    <citation type="journal article" date="2015" name="Genome Announc.">
        <title>Draft Genome Sequence and Gene Annotation of the Entomopathogenic Fungus Verticillium hemipterigenum.</title>
        <authorList>
            <person name="Horn F."/>
            <person name="Habel A."/>
            <person name="Scharf D.H."/>
            <person name="Dworschak J."/>
            <person name="Brakhage A.A."/>
            <person name="Guthke R."/>
            <person name="Hertweck C."/>
            <person name="Linde J."/>
        </authorList>
    </citation>
    <scope>NUCLEOTIDE SEQUENCE [LARGE SCALE GENOMIC DNA]</scope>
</reference>
<keyword evidence="2" id="KW-1185">Reference proteome</keyword>
<evidence type="ECO:0000313" key="2">
    <source>
        <dbReference type="Proteomes" id="UP000039046"/>
    </source>
</evidence>
<dbReference type="InterPro" id="IPR022074">
    <property type="entry name" value="DUF3626"/>
</dbReference>